<keyword evidence="4" id="KW-1185">Reference proteome</keyword>
<organism evidence="3 4">
    <name type="scientific">Neorhizobium galegae bv. orientalis str. HAMBI 540</name>
    <dbReference type="NCBI Taxonomy" id="1028800"/>
    <lineage>
        <taxon>Bacteria</taxon>
        <taxon>Pseudomonadati</taxon>
        <taxon>Pseudomonadota</taxon>
        <taxon>Alphaproteobacteria</taxon>
        <taxon>Hyphomicrobiales</taxon>
        <taxon>Rhizobiaceae</taxon>
        <taxon>Rhizobium/Agrobacterium group</taxon>
        <taxon>Neorhizobium</taxon>
    </lineage>
</organism>
<evidence type="ECO:0000313" key="3">
    <source>
        <dbReference type="EMBL" id="CDN48874.1"/>
    </source>
</evidence>
<dbReference type="HOGENOM" id="CLU_192139_0_0_5"/>
<protein>
    <recommendedName>
        <fullName evidence="2">2TM domain-containing protein</fullName>
    </recommendedName>
</protein>
<sequence length="69" mass="7725">MKNASQAEKQLGLRIHAIAFVPSIIVLVVINLFTGAPYWVLWVLLGWGIGLLAHWLSVRYQTAGKREIP</sequence>
<keyword evidence="1" id="KW-1133">Transmembrane helix</keyword>
<reference evidence="4" key="1">
    <citation type="journal article" date="2014" name="BMC Genomics">
        <title>Genome sequencing of two Neorhizobium galegae strains reveals a noeT gene responsible for the unusual acetylation of the nodulation factors.</title>
        <authorList>
            <person name="Osterman J."/>
            <person name="Marsh J."/>
            <person name="Laine P.K."/>
            <person name="Zeng Z."/>
            <person name="Alatalo E."/>
            <person name="Sullivan J.T."/>
            <person name="Young J.P."/>
            <person name="Thomas-Oates J."/>
            <person name="Paulin L."/>
            <person name="Lindstrom K."/>
        </authorList>
    </citation>
    <scope>NUCLEOTIDE SEQUENCE [LARGE SCALE GENOMIC DNA]</scope>
    <source>
        <strain evidence="4">HAMBI 540</strain>
    </source>
</reference>
<proteinExistence type="predicted"/>
<dbReference type="GeneID" id="24258723"/>
<dbReference type="Pfam" id="PF13239">
    <property type="entry name" value="2TM"/>
    <property type="match status" value="1"/>
</dbReference>
<dbReference type="Proteomes" id="UP000028181">
    <property type="component" value="Chromosome I"/>
</dbReference>
<feature type="transmembrane region" description="Helical" evidence="1">
    <location>
        <begin position="39"/>
        <end position="58"/>
    </location>
</feature>
<evidence type="ECO:0000256" key="1">
    <source>
        <dbReference type="SAM" id="Phobius"/>
    </source>
</evidence>
<feature type="transmembrane region" description="Helical" evidence="1">
    <location>
        <begin position="12"/>
        <end position="33"/>
    </location>
</feature>
<gene>
    <name evidence="3" type="ORF">RG540_CH27080</name>
</gene>
<evidence type="ECO:0000313" key="4">
    <source>
        <dbReference type="Proteomes" id="UP000028181"/>
    </source>
</evidence>
<feature type="domain" description="2TM" evidence="2">
    <location>
        <begin position="4"/>
        <end position="58"/>
    </location>
</feature>
<keyword evidence="1" id="KW-0812">Transmembrane</keyword>
<dbReference type="OrthoDB" id="5145586at2"/>
<dbReference type="KEGG" id="ngg:RG540_CH27080"/>
<dbReference type="RefSeq" id="WP_038588701.1">
    <property type="nucleotide sequence ID" value="NZ_HG938353.1"/>
</dbReference>
<dbReference type="AlphaFoldDB" id="A0A068SSS2"/>
<keyword evidence="1" id="KW-0472">Membrane</keyword>
<dbReference type="PATRIC" id="fig|1028800.3.peg.2737"/>
<accession>A0A068SSS2</accession>
<dbReference type="EMBL" id="HG938353">
    <property type="protein sequence ID" value="CDN48874.1"/>
    <property type="molecule type" value="Genomic_DNA"/>
</dbReference>
<dbReference type="eggNOG" id="ENOG502ZPX5">
    <property type="taxonomic scope" value="Bacteria"/>
</dbReference>
<name>A0A068SSS2_NEOGA</name>
<dbReference type="InterPro" id="IPR025698">
    <property type="entry name" value="2TM_dom"/>
</dbReference>
<evidence type="ECO:0000259" key="2">
    <source>
        <dbReference type="Pfam" id="PF13239"/>
    </source>
</evidence>